<dbReference type="Pfam" id="PF04679">
    <property type="entry name" value="DNA_ligase_A_C"/>
    <property type="match status" value="1"/>
</dbReference>
<accession>A0ABZ1N0Y5</accession>
<evidence type="ECO:0000259" key="3">
    <source>
        <dbReference type="Pfam" id="PF04679"/>
    </source>
</evidence>
<evidence type="ECO:0000313" key="4">
    <source>
        <dbReference type="EMBL" id="WTY33609.1"/>
    </source>
</evidence>
<feature type="domain" description="DNA ligase ATP-dependent C-terminal" evidence="3">
    <location>
        <begin position="24"/>
        <end position="83"/>
    </location>
</feature>
<keyword evidence="5" id="KW-1185">Reference proteome</keyword>
<feature type="compositionally biased region" description="Basic and acidic residues" evidence="2">
    <location>
        <begin position="43"/>
        <end position="52"/>
    </location>
</feature>
<proteinExistence type="predicted"/>
<dbReference type="EC" id="6.5.1.1" evidence="1"/>
<dbReference type="Gene3D" id="2.40.50.140">
    <property type="entry name" value="Nucleic acid-binding proteins"/>
    <property type="match status" value="1"/>
</dbReference>
<name>A0ABZ1N0Y5_9NOCA</name>
<dbReference type="InterPro" id="IPR012309">
    <property type="entry name" value="DNA_ligase_ATP-dep_C"/>
</dbReference>
<feature type="region of interest" description="Disordered" evidence="2">
    <location>
        <begin position="82"/>
        <end position="101"/>
    </location>
</feature>
<dbReference type="InterPro" id="IPR012340">
    <property type="entry name" value="NA-bd_OB-fold"/>
</dbReference>
<dbReference type="Proteomes" id="UP001621418">
    <property type="component" value="Chromosome"/>
</dbReference>
<gene>
    <name evidence="4" type="ORF">OG308_19960</name>
</gene>
<dbReference type="SUPFAM" id="SSF50249">
    <property type="entry name" value="Nucleic acid-binding proteins"/>
    <property type="match status" value="1"/>
</dbReference>
<evidence type="ECO:0000256" key="2">
    <source>
        <dbReference type="SAM" id="MobiDB-lite"/>
    </source>
</evidence>
<feature type="region of interest" description="Disordered" evidence="2">
    <location>
        <begin position="43"/>
        <end position="62"/>
    </location>
</feature>
<dbReference type="RefSeq" id="WP_405145832.1">
    <property type="nucleotide sequence ID" value="NZ_CP109527.1"/>
</dbReference>
<dbReference type="EMBL" id="CP109527">
    <property type="protein sequence ID" value="WTY33609.1"/>
    <property type="molecule type" value="Genomic_DNA"/>
</dbReference>
<reference evidence="4 5" key="1">
    <citation type="submission" date="2022-10" db="EMBL/GenBank/DDBJ databases">
        <title>The complete genomes of actinobacterial strains from the NBC collection.</title>
        <authorList>
            <person name="Joergensen T.S."/>
            <person name="Alvarez Arevalo M."/>
            <person name="Sterndorff E.B."/>
            <person name="Faurdal D."/>
            <person name="Vuksanovic O."/>
            <person name="Mourched A.-S."/>
            <person name="Charusanti P."/>
            <person name="Shaw S."/>
            <person name="Blin K."/>
            <person name="Weber T."/>
        </authorList>
    </citation>
    <scope>NUCLEOTIDE SEQUENCE [LARGE SCALE GENOMIC DNA]</scope>
    <source>
        <strain evidence="4 5">NBC_01413</strain>
    </source>
</reference>
<evidence type="ECO:0000256" key="1">
    <source>
        <dbReference type="ARBA" id="ARBA00012727"/>
    </source>
</evidence>
<organism evidence="4 5">
    <name type="scientific">Nocardia salmonicida</name>
    <dbReference type="NCBI Taxonomy" id="53431"/>
    <lineage>
        <taxon>Bacteria</taxon>
        <taxon>Bacillati</taxon>
        <taxon>Actinomycetota</taxon>
        <taxon>Actinomycetes</taxon>
        <taxon>Mycobacteriales</taxon>
        <taxon>Nocardiaceae</taxon>
        <taxon>Nocardia</taxon>
    </lineage>
</organism>
<sequence>MSWSSVICVRRSPVLAERTPDGRCTGGVGTGFTAASRFSLRTAPDEFRRETSPLDNPPPAPIARTGWWVEPVFVADIEYREIGGADAPPGSGSIGDRFGPR</sequence>
<evidence type="ECO:0000313" key="5">
    <source>
        <dbReference type="Proteomes" id="UP001621418"/>
    </source>
</evidence>
<protein>
    <recommendedName>
        <fullName evidence="1">DNA ligase (ATP)</fullName>
        <ecNumber evidence="1">6.5.1.1</ecNumber>
    </recommendedName>
</protein>